<accession>Q3LWJ7</accession>
<proteinExistence type="predicted"/>
<dbReference type="GeneID" id="5788341"/>
<dbReference type="Proteomes" id="UP000243425">
    <property type="component" value="Nucleomorph 1"/>
</dbReference>
<keyword evidence="1" id="KW-1133">Transmembrane helix</keyword>
<dbReference type="AlphaFoldDB" id="Q3LWJ7"/>
<dbReference type="RefSeq" id="XP_001712781.1">
    <property type="nucleotide sequence ID" value="XM_001712729.1"/>
</dbReference>
<evidence type="ECO:0000313" key="3">
    <source>
        <dbReference type="Proteomes" id="UP000243425"/>
    </source>
</evidence>
<keyword evidence="2" id="KW-0542">Nucleomorph</keyword>
<keyword evidence="1" id="KW-0472">Membrane</keyword>
<keyword evidence="1" id="KW-0812">Transmembrane</keyword>
<evidence type="ECO:0000313" key="2">
    <source>
        <dbReference type="EMBL" id="ABA27169.1"/>
    </source>
</evidence>
<reference evidence="2 3" key="1">
    <citation type="journal article" date="2006" name="Proc. Natl. Acad. Sci. U.S.A.">
        <title>Complete nucleotide sequence of the chlorarachniophyte nucleomorph: nature's smallest nucleus.</title>
        <authorList>
            <person name="Gilson P.R."/>
            <person name="Su V."/>
            <person name="Slamovits C.H."/>
            <person name="Reith M.E."/>
            <person name="Keeling P.J."/>
            <person name="McFadden G.I."/>
        </authorList>
    </citation>
    <scope>NUCLEOTIDE SEQUENCE [LARGE SCALE GENOMIC DNA]</scope>
    <source>
        <strain evidence="3">CCMP621</strain>
    </source>
</reference>
<protein>
    <submittedName>
        <fullName evidence="2">Uncharacterized protein</fullName>
    </submittedName>
</protein>
<dbReference type="EMBL" id="DQ158856">
    <property type="protein sequence ID" value="ABA27169.1"/>
    <property type="molecule type" value="Genomic_DNA"/>
</dbReference>
<feature type="transmembrane region" description="Helical" evidence="1">
    <location>
        <begin position="278"/>
        <end position="298"/>
    </location>
</feature>
<organism evidence="2 3">
    <name type="scientific">Bigelowiella natans</name>
    <name type="common">Pedinomonas minutissima</name>
    <name type="synonym">Chlorarachnion sp. (strain CCMP621)</name>
    <dbReference type="NCBI Taxonomy" id="227086"/>
    <lineage>
        <taxon>Eukaryota</taxon>
        <taxon>Sar</taxon>
        <taxon>Rhizaria</taxon>
        <taxon>Cercozoa</taxon>
        <taxon>Chlorarachniophyceae</taxon>
        <taxon>Bigelowiella</taxon>
    </lineage>
</organism>
<geneLocation type="nucleomorph" evidence="2"/>
<name>Q3LWJ7_BIGNA</name>
<evidence type="ECO:0000256" key="1">
    <source>
        <dbReference type="SAM" id="Phobius"/>
    </source>
</evidence>
<sequence>MNLKAIKKVIKIIKKLIKKKTNNVVFFQTTLIDLDLNLLKYCDFIFLLLPPNENISFGLYQFLFECKEFGIKQINYICLVEENFTEDVIKKNLKQIEKFTKIHYGIETNSISIQLKLYQKFKLDDIIYFLNILKFSKDTKTKYLNTKLFILNKIKCYTQKTLSDSHYKFILTGILFNKISFDTKFILLNDIGIIRLKKRNYESYKNKIVILLIIKKRANRNSFLSLDKNIYFKKLLLNWKYNHYIEGSITSSQPLSSISLYQIHKFNLYNKPVCSLDLVLLVSNAFKIIIVLLISYFLTNMNLVIKEKFNKKSKNYFFIRIKNKVDYKFVIIKKLELFNTQLIGIGSYVSKIKSSTKLFKKIANYSSICHEIKKSYSLSLYFCSNISTYFSFGFKYTILFKNKTFLFRNAHHCLENKKKISHFQKGSYLKPTLFPKTKIFSSAVCNKTSKYIDWSSTYCKIHIFSTLISSTLYFYLKSSRSDCDGFSSVIKFKSNVNYTIFNLSLKKEIHLNYFNLLSKYNLLKTNEI</sequence>